<dbReference type="AlphaFoldDB" id="A0A1M4UTG3"/>
<dbReference type="InterPro" id="IPR002915">
    <property type="entry name" value="DeoC/FbaB/LacD_aldolase"/>
</dbReference>
<dbReference type="PANTHER" id="PTHR10889">
    <property type="entry name" value="DEOXYRIBOSE-PHOSPHATE ALDOLASE"/>
    <property type="match status" value="1"/>
</dbReference>
<evidence type="ECO:0000256" key="3">
    <source>
        <dbReference type="ARBA" id="ARBA00023239"/>
    </source>
</evidence>
<dbReference type="GO" id="GO:0009264">
    <property type="term" value="P:deoxyribonucleotide catabolic process"/>
    <property type="evidence" value="ECO:0007669"/>
    <property type="project" value="UniProtKB-UniRule"/>
</dbReference>
<dbReference type="Pfam" id="PF01791">
    <property type="entry name" value="DeoC"/>
    <property type="match status" value="1"/>
</dbReference>
<dbReference type="InterPro" id="IPR013785">
    <property type="entry name" value="Aldolase_TIM"/>
</dbReference>
<keyword evidence="9" id="KW-1185">Reference proteome</keyword>
<gene>
    <name evidence="7" type="primary">deoC</name>
    <name evidence="8" type="ORF">SAMN02746064_00821</name>
</gene>
<dbReference type="PANTHER" id="PTHR10889:SF1">
    <property type="entry name" value="DEOXYRIBOSE-PHOSPHATE ALDOLASE"/>
    <property type="match status" value="1"/>
</dbReference>
<dbReference type="EC" id="4.1.2.4" evidence="7"/>
<dbReference type="HAMAP" id="MF_00114">
    <property type="entry name" value="DeoC_type1"/>
    <property type="match status" value="1"/>
</dbReference>
<evidence type="ECO:0000313" key="9">
    <source>
        <dbReference type="Proteomes" id="UP000184251"/>
    </source>
</evidence>
<dbReference type="GO" id="GO:0005737">
    <property type="term" value="C:cytoplasm"/>
    <property type="evidence" value="ECO:0007669"/>
    <property type="project" value="UniProtKB-SubCell"/>
</dbReference>
<sequence>MKITKEELVRYIDHSLLRAQLTNEEIIEGCNYAKELNCVSVCVNSNRVKMAAEILTGSSTAVGTVVGFPSGAHTSYIKAKETEEAYNNGAVEIDMVIDIGAMRSGDYDFVREDIKAVVKASPAIVKVILENAYLTKEEIAIASNLCEEAEAHYVKTSTGFAMSGAILKDIMIMKNAVSNKMKVKAAGGITDLKFALELIEAGCTRLGTSKTAQILAELD</sequence>
<dbReference type="Gene3D" id="3.20.20.70">
    <property type="entry name" value="Aldolase class I"/>
    <property type="match status" value="1"/>
</dbReference>
<keyword evidence="4 7" id="KW-0704">Schiff base</keyword>
<evidence type="ECO:0000256" key="1">
    <source>
        <dbReference type="ARBA" id="ARBA00010936"/>
    </source>
</evidence>
<dbReference type="GO" id="GO:0016052">
    <property type="term" value="P:carbohydrate catabolic process"/>
    <property type="evidence" value="ECO:0007669"/>
    <property type="project" value="TreeGrafter"/>
</dbReference>
<evidence type="ECO:0000256" key="5">
    <source>
        <dbReference type="ARBA" id="ARBA00048791"/>
    </source>
</evidence>
<dbReference type="GO" id="GO:0006018">
    <property type="term" value="P:2-deoxyribose 1-phosphate catabolic process"/>
    <property type="evidence" value="ECO:0007669"/>
    <property type="project" value="UniProtKB-UniRule"/>
</dbReference>
<dbReference type="InterPro" id="IPR011343">
    <property type="entry name" value="DeoC"/>
</dbReference>
<keyword evidence="2 7" id="KW-0963">Cytoplasm</keyword>
<dbReference type="InterPro" id="IPR028581">
    <property type="entry name" value="DeoC_typeI"/>
</dbReference>
<dbReference type="NCBIfam" id="TIGR00126">
    <property type="entry name" value="deoC"/>
    <property type="match status" value="1"/>
</dbReference>
<name>A0A1M4UTG3_9FIRM</name>
<dbReference type="Proteomes" id="UP000184251">
    <property type="component" value="Unassembled WGS sequence"/>
</dbReference>
<evidence type="ECO:0000313" key="8">
    <source>
        <dbReference type="EMBL" id="SHE60026.1"/>
    </source>
</evidence>
<dbReference type="EMBL" id="FQTU01000004">
    <property type="protein sequence ID" value="SHE60026.1"/>
    <property type="molecule type" value="Genomic_DNA"/>
</dbReference>
<evidence type="ECO:0000256" key="6">
    <source>
        <dbReference type="ARBA" id="ARBA00056337"/>
    </source>
</evidence>
<evidence type="ECO:0000256" key="4">
    <source>
        <dbReference type="ARBA" id="ARBA00023270"/>
    </source>
</evidence>
<feature type="active site" description="Schiff-base intermediate with acetaldehyde" evidence="7">
    <location>
        <position position="155"/>
    </location>
</feature>
<dbReference type="SMART" id="SM01133">
    <property type="entry name" value="DeoC"/>
    <property type="match status" value="1"/>
</dbReference>
<proteinExistence type="inferred from homology"/>
<dbReference type="GO" id="GO:0004139">
    <property type="term" value="F:deoxyribose-phosphate aldolase activity"/>
    <property type="evidence" value="ECO:0007669"/>
    <property type="project" value="UniProtKB-UniRule"/>
</dbReference>
<organism evidence="8 9">
    <name type="scientific">Alkalibacter saccharofermentans DSM 14828</name>
    <dbReference type="NCBI Taxonomy" id="1120975"/>
    <lineage>
        <taxon>Bacteria</taxon>
        <taxon>Bacillati</taxon>
        <taxon>Bacillota</taxon>
        <taxon>Clostridia</taxon>
        <taxon>Eubacteriales</taxon>
        <taxon>Eubacteriaceae</taxon>
        <taxon>Alkalibacter</taxon>
    </lineage>
</organism>
<comment type="pathway">
    <text evidence="7">Carbohydrate degradation; 2-deoxy-D-ribose 1-phosphate degradation; D-glyceraldehyde 3-phosphate and acetaldehyde from 2-deoxy-alpha-D-ribose 1-phosphate: step 2/2.</text>
</comment>
<comment type="function">
    <text evidence="6 7">Catalyzes a reversible aldol reaction between acetaldehyde and D-glyceraldehyde 3-phosphate to generate 2-deoxy-D-ribose 5-phosphate.</text>
</comment>
<feature type="active site" description="Proton donor/acceptor" evidence="7">
    <location>
        <position position="184"/>
    </location>
</feature>
<dbReference type="FunFam" id="3.20.20.70:FF:000044">
    <property type="entry name" value="Deoxyribose-phosphate aldolase"/>
    <property type="match status" value="1"/>
</dbReference>
<dbReference type="SUPFAM" id="SSF51569">
    <property type="entry name" value="Aldolase"/>
    <property type="match status" value="1"/>
</dbReference>
<protein>
    <recommendedName>
        <fullName evidence="7">Deoxyribose-phosphate aldolase</fullName>
        <shortName evidence="7">DERA</shortName>
        <ecNumber evidence="7">4.1.2.4</ecNumber>
    </recommendedName>
    <alternativeName>
        <fullName evidence="7">2-deoxy-D-ribose 5-phosphate aldolase</fullName>
    </alternativeName>
    <alternativeName>
        <fullName evidence="7">Phosphodeoxyriboaldolase</fullName>
        <shortName evidence="7">Deoxyriboaldolase</shortName>
    </alternativeName>
</protein>
<dbReference type="UniPathway" id="UPA00002">
    <property type="reaction ID" value="UER00468"/>
</dbReference>
<dbReference type="RefSeq" id="WP_073269815.1">
    <property type="nucleotide sequence ID" value="NZ_FQTU01000004.1"/>
</dbReference>
<evidence type="ECO:0000256" key="7">
    <source>
        <dbReference type="HAMAP-Rule" id="MF_00114"/>
    </source>
</evidence>
<comment type="subcellular location">
    <subcellularLocation>
        <location evidence="7">Cytoplasm</location>
    </subcellularLocation>
</comment>
<keyword evidence="3 7" id="KW-0456">Lyase</keyword>
<comment type="similarity">
    <text evidence="1 7">Belongs to the DeoC/FbaB aldolase family. DeoC type 1 subfamily.</text>
</comment>
<dbReference type="PIRSF" id="PIRSF001357">
    <property type="entry name" value="DeoC"/>
    <property type="match status" value="1"/>
</dbReference>
<dbReference type="OrthoDB" id="9778711at2"/>
<evidence type="ECO:0000256" key="2">
    <source>
        <dbReference type="ARBA" id="ARBA00022490"/>
    </source>
</evidence>
<feature type="active site" description="Proton donor/acceptor" evidence="7">
    <location>
        <position position="94"/>
    </location>
</feature>
<dbReference type="STRING" id="1120975.SAMN02746064_00821"/>
<dbReference type="CDD" id="cd00959">
    <property type="entry name" value="DeoC"/>
    <property type="match status" value="1"/>
</dbReference>
<comment type="catalytic activity">
    <reaction evidence="5 7">
        <text>2-deoxy-D-ribose 5-phosphate = D-glyceraldehyde 3-phosphate + acetaldehyde</text>
        <dbReference type="Rhea" id="RHEA:12821"/>
        <dbReference type="ChEBI" id="CHEBI:15343"/>
        <dbReference type="ChEBI" id="CHEBI:59776"/>
        <dbReference type="ChEBI" id="CHEBI:62877"/>
        <dbReference type="EC" id="4.1.2.4"/>
    </reaction>
</comment>
<reference evidence="8 9" key="1">
    <citation type="submission" date="2016-11" db="EMBL/GenBank/DDBJ databases">
        <authorList>
            <person name="Jaros S."/>
            <person name="Januszkiewicz K."/>
            <person name="Wedrychowicz H."/>
        </authorList>
    </citation>
    <scope>NUCLEOTIDE SEQUENCE [LARGE SCALE GENOMIC DNA]</scope>
    <source>
        <strain evidence="8 9">DSM 14828</strain>
    </source>
</reference>
<accession>A0A1M4UTG3</accession>